<dbReference type="AlphaFoldDB" id="A0A8X7PZJ0"/>
<reference evidence="2 3" key="1">
    <citation type="submission" date="2020-02" db="EMBL/GenBank/DDBJ databases">
        <authorList>
            <person name="Ma Q."/>
            <person name="Huang Y."/>
            <person name="Song X."/>
            <person name="Pei D."/>
        </authorList>
    </citation>
    <scope>NUCLEOTIDE SEQUENCE [LARGE SCALE GENOMIC DNA]</scope>
    <source>
        <strain evidence="2">Sxm20200214</strain>
        <tissue evidence="2">Leaf</tissue>
    </source>
</reference>
<proteinExistence type="predicted"/>
<sequence>MDSKQPKKIPGMWRFPTDPDRCCIYRVPSSLRDINPEAYTPQLVLIGPLHLSLKSQALKSLDLGDDITYTKSMGYLNMEEHKKIYLSGFAARVEGEYTIDGFKRMIKKDEEIIRTSYQESIAWIQSQEFVEMVLHDSVFIIEFILRATNIGPQKTGDPLIDGNLASTVNADLILLENQLPYFILEKLFDPIVPRMCQYQTFRELIIAHFGSGDCLIDTDKDVDLLVEKGIIRNWIGQPALVARMVNKLGLGIIEVGSYYSEIAVKVNKHYANRFHRSYALLKRVYFGNLWTGTATVAATLLLVMTLIQTVASIIQVMQSSP</sequence>
<evidence type="ECO:0000313" key="3">
    <source>
        <dbReference type="Proteomes" id="UP000886595"/>
    </source>
</evidence>
<keyword evidence="1" id="KW-0812">Transmembrane</keyword>
<dbReference type="PANTHER" id="PTHR31170">
    <property type="entry name" value="BNAC04G53230D PROTEIN"/>
    <property type="match status" value="1"/>
</dbReference>
<evidence type="ECO:0000313" key="2">
    <source>
        <dbReference type="EMBL" id="KAG2260951.1"/>
    </source>
</evidence>
<dbReference type="InterPro" id="IPR004158">
    <property type="entry name" value="DUF247_pln"/>
</dbReference>
<keyword evidence="3" id="KW-1185">Reference proteome</keyword>
<evidence type="ECO:0000256" key="1">
    <source>
        <dbReference type="SAM" id="Phobius"/>
    </source>
</evidence>
<protein>
    <submittedName>
        <fullName evidence="2">Uncharacterized protein</fullName>
    </submittedName>
</protein>
<name>A0A8X7PZJ0_BRACI</name>
<dbReference type="PANTHER" id="PTHR31170:SF9">
    <property type="entry name" value="PROTEIN, PUTATIVE (DUF247)-RELATED"/>
    <property type="match status" value="1"/>
</dbReference>
<gene>
    <name evidence="2" type="ORF">Bca52824_080245</name>
</gene>
<dbReference type="Proteomes" id="UP000886595">
    <property type="component" value="Unassembled WGS sequence"/>
</dbReference>
<accession>A0A8X7PZJ0</accession>
<feature type="transmembrane region" description="Helical" evidence="1">
    <location>
        <begin position="289"/>
        <end position="314"/>
    </location>
</feature>
<dbReference type="OrthoDB" id="591587at2759"/>
<organism evidence="2 3">
    <name type="scientific">Brassica carinata</name>
    <name type="common">Ethiopian mustard</name>
    <name type="synonym">Abyssinian cabbage</name>
    <dbReference type="NCBI Taxonomy" id="52824"/>
    <lineage>
        <taxon>Eukaryota</taxon>
        <taxon>Viridiplantae</taxon>
        <taxon>Streptophyta</taxon>
        <taxon>Embryophyta</taxon>
        <taxon>Tracheophyta</taxon>
        <taxon>Spermatophyta</taxon>
        <taxon>Magnoliopsida</taxon>
        <taxon>eudicotyledons</taxon>
        <taxon>Gunneridae</taxon>
        <taxon>Pentapetalae</taxon>
        <taxon>rosids</taxon>
        <taxon>malvids</taxon>
        <taxon>Brassicales</taxon>
        <taxon>Brassicaceae</taxon>
        <taxon>Brassiceae</taxon>
        <taxon>Brassica</taxon>
    </lineage>
</organism>
<keyword evidence="1" id="KW-1133">Transmembrane helix</keyword>
<dbReference type="EMBL" id="JAAMPC010000015">
    <property type="protein sequence ID" value="KAG2260951.1"/>
    <property type="molecule type" value="Genomic_DNA"/>
</dbReference>
<keyword evidence="1" id="KW-0472">Membrane</keyword>
<comment type="caution">
    <text evidence="2">The sequence shown here is derived from an EMBL/GenBank/DDBJ whole genome shotgun (WGS) entry which is preliminary data.</text>
</comment>
<dbReference type="Pfam" id="PF03140">
    <property type="entry name" value="DUF247"/>
    <property type="match status" value="2"/>
</dbReference>